<dbReference type="Proteomes" id="UP000220226">
    <property type="component" value="Unassembled WGS sequence"/>
</dbReference>
<gene>
    <name evidence="1" type="ORF">CN290_18085</name>
</gene>
<sequence>MFKKIILSSTILLGTLGITTLSFPELSLTKAEAAINDAKIQKVKVAGKDYENGTDVPAYMTGSFSMVGDKGVTYTIKQYEFNKVIGTTNVTTKGLSSPVVFSMPITEGNKYEVTYNGRVISTFVVRGH</sequence>
<protein>
    <submittedName>
        <fullName evidence="1">Uncharacterized protein</fullName>
    </submittedName>
</protein>
<name>A0A2B3ZZS7_BACCE</name>
<organism evidence="1 2">
    <name type="scientific">Bacillus cereus</name>
    <dbReference type="NCBI Taxonomy" id="1396"/>
    <lineage>
        <taxon>Bacteria</taxon>
        <taxon>Bacillati</taxon>
        <taxon>Bacillota</taxon>
        <taxon>Bacilli</taxon>
        <taxon>Bacillales</taxon>
        <taxon>Bacillaceae</taxon>
        <taxon>Bacillus</taxon>
        <taxon>Bacillus cereus group</taxon>
    </lineage>
</organism>
<dbReference type="EMBL" id="NTQT01000023">
    <property type="protein sequence ID" value="PFC72707.1"/>
    <property type="molecule type" value="Genomic_DNA"/>
</dbReference>
<dbReference type="RefSeq" id="WP_098198292.1">
    <property type="nucleotide sequence ID" value="NZ_NTQT01000023.1"/>
</dbReference>
<dbReference type="AlphaFoldDB" id="A0A2B3ZZS7"/>
<proteinExistence type="predicted"/>
<evidence type="ECO:0000313" key="1">
    <source>
        <dbReference type="EMBL" id="PFC72707.1"/>
    </source>
</evidence>
<reference evidence="1 2" key="1">
    <citation type="submission" date="2017-09" db="EMBL/GenBank/DDBJ databases">
        <title>Large-scale bioinformatics analysis of Bacillus genomes uncovers conserved roles of natural products in bacterial physiology.</title>
        <authorList>
            <consortium name="Agbiome Team Llc"/>
            <person name="Bleich R.M."/>
            <person name="Grubbs K.J."/>
            <person name="Santa Maria K.C."/>
            <person name="Allen S.E."/>
            <person name="Farag S."/>
            <person name="Shank E.A."/>
            <person name="Bowers A."/>
        </authorList>
    </citation>
    <scope>NUCLEOTIDE SEQUENCE [LARGE SCALE GENOMIC DNA]</scope>
    <source>
        <strain evidence="1 2">AFS025165</strain>
    </source>
</reference>
<accession>A0A2B3ZZS7</accession>
<comment type="caution">
    <text evidence="1">The sequence shown here is derived from an EMBL/GenBank/DDBJ whole genome shotgun (WGS) entry which is preliminary data.</text>
</comment>
<evidence type="ECO:0000313" key="2">
    <source>
        <dbReference type="Proteomes" id="UP000220226"/>
    </source>
</evidence>